<sequence length="89" mass="9946">MSIWLAILFSAGILTLCYTIGALTELYFVTLLIMVLGTASWAASDSSKIELKKYKTGLAKTPIGIFFEIILIWIIAFPWYLAVRGKINK</sequence>
<protein>
    <recommendedName>
        <fullName evidence="3">Phosphatidate cytidylyltransferase</fullName>
    </recommendedName>
</protein>
<proteinExistence type="predicted"/>
<organism evidence="2">
    <name type="scientific">marine sediment metagenome</name>
    <dbReference type="NCBI Taxonomy" id="412755"/>
    <lineage>
        <taxon>unclassified sequences</taxon>
        <taxon>metagenomes</taxon>
        <taxon>ecological metagenomes</taxon>
    </lineage>
</organism>
<dbReference type="EMBL" id="BARU01030778">
    <property type="protein sequence ID" value="GAH67126.1"/>
    <property type="molecule type" value="Genomic_DNA"/>
</dbReference>
<reference evidence="2" key="1">
    <citation type="journal article" date="2014" name="Front. Microbiol.">
        <title>High frequency of phylogenetically diverse reductive dehalogenase-homologous genes in deep subseafloor sedimentary metagenomes.</title>
        <authorList>
            <person name="Kawai M."/>
            <person name="Futagami T."/>
            <person name="Toyoda A."/>
            <person name="Takaki Y."/>
            <person name="Nishi S."/>
            <person name="Hori S."/>
            <person name="Arai W."/>
            <person name="Tsubouchi T."/>
            <person name="Morono Y."/>
            <person name="Uchiyama I."/>
            <person name="Ito T."/>
            <person name="Fujiyama A."/>
            <person name="Inagaki F."/>
            <person name="Takami H."/>
        </authorList>
    </citation>
    <scope>NUCLEOTIDE SEQUENCE</scope>
    <source>
        <strain evidence="2">Expedition CK06-06</strain>
    </source>
</reference>
<evidence type="ECO:0008006" key="3">
    <source>
        <dbReference type="Google" id="ProtNLM"/>
    </source>
</evidence>
<gene>
    <name evidence="2" type="ORF">S03H2_48777</name>
</gene>
<dbReference type="AlphaFoldDB" id="X1HAB1"/>
<feature type="non-terminal residue" evidence="2">
    <location>
        <position position="89"/>
    </location>
</feature>
<evidence type="ECO:0000313" key="2">
    <source>
        <dbReference type="EMBL" id="GAH67126.1"/>
    </source>
</evidence>
<keyword evidence="1" id="KW-0472">Membrane</keyword>
<evidence type="ECO:0000256" key="1">
    <source>
        <dbReference type="SAM" id="Phobius"/>
    </source>
</evidence>
<name>X1HAB1_9ZZZZ</name>
<keyword evidence="1" id="KW-0812">Transmembrane</keyword>
<keyword evidence="1" id="KW-1133">Transmembrane helix</keyword>
<comment type="caution">
    <text evidence="2">The sequence shown here is derived from an EMBL/GenBank/DDBJ whole genome shotgun (WGS) entry which is preliminary data.</text>
</comment>
<accession>X1HAB1</accession>
<feature type="transmembrane region" description="Helical" evidence="1">
    <location>
        <begin position="65"/>
        <end position="83"/>
    </location>
</feature>